<dbReference type="InterPro" id="IPR014962">
    <property type="entry name" value="YolD"/>
</dbReference>
<keyword evidence="2" id="KW-1185">Reference proteome</keyword>
<dbReference type="AlphaFoldDB" id="A0A3P3T9P4"/>
<evidence type="ECO:0000313" key="2">
    <source>
        <dbReference type="Proteomes" id="UP000267017"/>
    </source>
</evidence>
<organism evidence="1 2">
    <name type="scientific">Paenibacillus oralis</name>
    <dbReference type="NCBI Taxonomy" id="2490856"/>
    <lineage>
        <taxon>Bacteria</taxon>
        <taxon>Bacillati</taxon>
        <taxon>Bacillota</taxon>
        <taxon>Bacilli</taxon>
        <taxon>Bacillales</taxon>
        <taxon>Paenibacillaceae</taxon>
        <taxon>Paenibacillus</taxon>
    </lineage>
</organism>
<proteinExistence type="predicted"/>
<gene>
    <name evidence="1" type="ORF">EHV15_34865</name>
</gene>
<comment type="caution">
    <text evidence="1">The sequence shown here is derived from an EMBL/GenBank/DDBJ whole genome shotgun (WGS) entry which is preliminary data.</text>
</comment>
<reference evidence="1 2" key="1">
    <citation type="submission" date="2018-11" db="EMBL/GenBank/DDBJ databases">
        <title>Genome sequencing of Paenibacillus sp. KCOM 3021 (= ChDC PVNT-B20).</title>
        <authorList>
            <person name="Kook J.-K."/>
            <person name="Park S.-N."/>
            <person name="Lim Y.K."/>
        </authorList>
    </citation>
    <scope>NUCLEOTIDE SEQUENCE [LARGE SCALE GENOMIC DNA]</scope>
    <source>
        <strain evidence="1 2">KCOM 3021</strain>
    </source>
</reference>
<protein>
    <submittedName>
        <fullName evidence="1">YolD-like family protein</fullName>
    </submittedName>
</protein>
<dbReference type="Proteomes" id="UP000267017">
    <property type="component" value="Unassembled WGS sequence"/>
</dbReference>
<dbReference type="Pfam" id="PF08863">
    <property type="entry name" value="YolD"/>
    <property type="match status" value="1"/>
</dbReference>
<dbReference type="EMBL" id="RRCN01000002">
    <property type="protein sequence ID" value="RRJ54775.1"/>
    <property type="molecule type" value="Genomic_DNA"/>
</dbReference>
<evidence type="ECO:0000313" key="1">
    <source>
        <dbReference type="EMBL" id="RRJ54775.1"/>
    </source>
</evidence>
<dbReference type="PANTHER" id="PTHR40051">
    <property type="entry name" value="IG HYPOTHETICAL 15966"/>
    <property type="match status" value="1"/>
</dbReference>
<accession>A0A3P3T9P4</accession>
<dbReference type="OrthoDB" id="1644322at2"/>
<dbReference type="RefSeq" id="WP_128635859.1">
    <property type="nucleotide sequence ID" value="NZ_RRCN01000002.1"/>
</dbReference>
<dbReference type="PANTHER" id="PTHR40051:SF1">
    <property type="entry name" value="YOLD-LIKE FAMILY PROTEIN"/>
    <property type="match status" value="1"/>
</dbReference>
<sequence length="108" mass="12694">MNDRGRIKWSPFLIPEHKKLIAQFYESEEDVNQPELDEQVLEILQETIQNAIELCSEVRINYYRGRRNRSIYGTIKKVDPLTKVLTIAEVDGAEFRIPFQEITDIDIV</sequence>
<name>A0A3P3T9P4_9BACL</name>